<dbReference type="Gene3D" id="1.20.1260.60">
    <property type="entry name" value="Vacuolar protein sorting-associated protein Ist1"/>
    <property type="match status" value="1"/>
</dbReference>
<evidence type="ECO:0000313" key="3">
    <source>
        <dbReference type="Proteomes" id="UP000032142"/>
    </source>
</evidence>
<name>A0A0B0NUA1_GOSAR</name>
<dbReference type="OMA" id="YQIDWDT"/>
<dbReference type="EMBL" id="KN405702">
    <property type="protein sequence ID" value="KHG16212.1"/>
    <property type="molecule type" value="Genomic_DNA"/>
</dbReference>
<dbReference type="GO" id="GO:0015031">
    <property type="term" value="P:protein transport"/>
    <property type="evidence" value="ECO:0007669"/>
    <property type="project" value="InterPro"/>
</dbReference>
<proteinExistence type="inferred from homology"/>
<dbReference type="PANTHER" id="PTHR12161">
    <property type="entry name" value="IST1 FAMILY MEMBER"/>
    <property type="match status" value="1"/>
</dbReference>
<comment type="similarity">
    <text evidence="1">Belongs to the IST1 family.</text>
</comment>
<dbReference type="InterPro" id="IPR042277">
    <property type="entry name" value="IST1-like"/>
</dbReference>
<dbReference type="Proteomes" id="UP000032142">
    <property type="component" value="Unassembled WGS sequence"/>
</dbReference>
<dbReference type="OrthoDB" id="29853at2759"/>
<dbReference type="PANTHER" id="PTHR12161:SF55">
    <property type="entry name" value="REGULATOR OF VPS4 ACTIVITY IN THE MVB PATHWAY PROTEIN"/>
    <property type="match status" value="1"/>
</dbReference>
<accession>A0A0B0NUA1</accession>
<dbReference type="KEGG" id="gab:108473944"/>
<dbReference type="AlphaFoldDB" id="A0A0B0NUA1"/>
<reference evidence="3" key="1">
    <citation type="submission" date="2014-09" db="EMBL/GenBank/DDBJ databases">
        <authorList>
            <person name="Mudge J."/>
            <person name="Ramaraj T."/>
            <person name="Lindquist I.E."/>
            <person name="Bharti A.K."/>
            <person name="Sundararajan A."/>
            <person name="Cameron C.T."/>
            <person name="Woodward J.E."/>
            <person name="May G.D."/>
            <person name="Brubaker C."/>
            <person name="Broadhvest J."/>
            <person name="Wilkins T.A."/>
        </authorList>
    </citation>
    <scope>NUCLEOTIDE SEQUENCE</scope>
    <source>
        <strain evidence="3">cv. AKA8401</strain>
    </source>
</reference>
<protein>
    <submittedName>
        <fullName evidence="2">IST1-like protein</fullName>
    </submittedName>
</protein>
<dbReference type="Pfam" id="PF03398">
    <property type="entry name" value="Ist1"/>
    <property type="match status" value="1"/>
</dbReference>
<keyword evidence="3" id="KW-1185">Reference proteome</keyword>
<sequence>MTVAAAATAHSKKLMKLTLSLFGNGFNSSKCKTAAKMAVARIKLLRNKRQVVVKQMRRDIALLLQSGQDATARIRVEHVMREQNVLAANEFIELFCELVVARLSIIKKRRECPADLKEGIASLIFAAPRCAEIPELIEIRNIFEKKYGRDFVAAATDLRPNCGVNRLLIDKLSVKTPTGEAKLKVMKEIAKDHNIEWDTTESEKELLKPPEELIEGPRTFVSATSLPVKPATNHCPEPKESMTRGEEGHNRFKDTVAAAEAAEQSAKKAIAAAQAAAYLANRESNLFSEASGCVGNTARGSVPTSPPGTRRMYESRSFGTFYPPSTEDVRPGNNGGGKTCRRHSYNHAPAAHSDIKFDESDCDEEIEIEDYPVGSTDLPPPVPSLEKQDSSIHRVHPKLPDYDDLAARFEALKYRKSLP</sequence>
<evidence type="ECO:0000256" key="1">
    <source>
        <dbReference type="ARBA" id="ARBA00005536"/>
    </source>
</evidence>
<evidence type="ECO:0000313" key="2">
    <source>
        <dbReference type="EMBL" id="KHG16212.1"/>
    </source>
</evidence>
<organism evidence="2 3">
    <name type="scientific">Gossypium arboreum</name>
    <name type="common">Tree cotton</name>
    <name type="synonym">Gossypium nanking</name>
    <dbReference type="NCBI Taxonomy" id="29729"/>
    <lineage>
        <taxon>Eukaryota</taxon>
        <taxon>Viridiplantae</taxon>
        <taxon>Streptophyta</taxon>
        <taxon>Embryophyta</taxon>
        <taxon>Tracheophyta</taxon>
        <taxon>Spermatophyta</taxon>
        <taxon>Magnoliopsida</taxon>
        <taxon>eudicotyledons</taxon>
        <taxon>Gunneridae</taxon>
        <taxon>Pentapetalae</taxon>
        <taxon>rosids</taxon>
        <taxon>malvids</taxon>
        <taxon>Malvales</taxon>
        <taxon>Malvaceae</taxon>
        <taxon>Malvoideae</taxon>
        <taxon>Gossypium</taxon>
    </lineage>
</organism>
<dbReference type="FunFam" id="1.20.1260.60:FF:000003">
    <property type="entry name" value="IST1-like protein isoform A"/>
    <property type="match status" value="1"/>
</dbReference>
<gene>
    <name evidence="2" type="ORF">F383_20930</name>
</gene>
<dbReference type="InterPro" id="IPR005061">
    <property type="entry name" value="Ist1"/>
</dbReference>